<keyword evidence="4" id="KW-1185">Reference proteome</keyword>
<evidence type="ECO:0000313" key="4">
    <source>
        <dbReference type="Proteomes" id="UP000722485"/>
    </source>
</evidence>
<gene>
    <name evidence="3" type="ORF">G7Z17_g2425</name>
</gene>
<evidence type="ECO:0000256" key="1">
    <source>
        <dbReference type="SAM" id="MobiDB-lite"/>
    </source>
</evidence>
<accession>A0A9P5LKB9</accession>
<protein>
    <recommendedName>
        <fullName evidence="5">WSC domain-containing protein</fullName>
    </recommendedName>
</protein>
<evidence type="ECO:0008006" key="5">
    <source>
        <dbReference type="Google" id="ProtNLM"/>
    </source>
</evidence>
<feature type="chain" id="PRO_5040504439" description="WSC domain-containing protein" evidence="2">
    <location>
        <begin position="21"/>
        <end position="226"/>
    </location>
</feature>
<dbReference type="Proteomes" id="UP000722485">
    <property type="component" value="Unassembled WGS sequence"/>
</dbReference>
<reference evidence="3" key="1">
    <citation type="submission" date="2020-03" db="EMBL/GenBank/DDBJ databases">
        <title>Draft Genome Sequence of Cylindrodendrum hubeiense.</title>
        <authorList>
            <person name="Buettner E."/>
            <person name="Kellner H."/>
        </authorList>
    </citation>
    <scope>NUCLEOTIDE SEQUENCE</scope>
    <source>
        <strain evidence="3">IHI 201604</strain>
    </source>
</reference>
<proteinExistence type="predicted"/>
<evidence type="ECO:0000256" key="2">
    <source>
        <dbReference type="SAM" id="SignalP"/>
    </source>
</evidence>
<dbReference type="EMBL" id="JAANBB010000024">
    <property type="protein sequence ID" value="KAF7555074.1"/>
    <property type="molecule type" value="Genomic_DNA"/>
</dbReference>
<organism evidence="3 4">
    <name type="scientific">Cylindrodendrum hubeiense</name>
    <dbReference type="NCBI Taxonomy" id="595255"/>
    <lineage>
        <taxon>Eukaryota</taxon>
        <taxon>Fungi</taxon>
        <taxon>Dikarya</taxon>
        <taxon>Ascomycota</taxon>
        <taxon>Pezizomycotina</taxon>
        <taxon>Sordariomycetes</taxon>
        <taxon>Hypocreomycetidae</taxon>
        <taxon>Hypocreales</taxon>
        <taxon>Nectriaceae</taxon>
        <taxon>Cylindrodendrum</taxon>
    </lineage>
</organism>
<feature type="region of interest" description="Disordered" evidence="1">
    <location>
        <begin position="132"/>
        <end position="151"/>
    </location>
</feature>
<evidence type="ECO:0000313" key="3">
    <source>
        <dbReference type="EMBL" id="KAF7555074.1"/>
    </source>
</evidence>
<feature type="compositionally biased region" description="Polar residues" evidence="1">
    <location>
        <begin position="142"/>
        <end position="151"/>
    </location>
</feature>
<sequence length="226" mass="23271">MAGIFFVGILSVLATAAASGARPKPPDGWVRVGCVQLNRQDFPVEYQLVDQDDCISRCGSSKTGSHFAAIGDACRCASKSLDGITVTTTDEDRCKAFCYSEDPEAGTCGALIGGIQYYDLYKESSDDITVTKKPGYPPPLGTVTTSAETKATDSQLTTTGSCQDDGCSASATSTTPSAATAGSDTAQPSESCSGSDCAENASSSSYQNAFGAVLAATFFIIASFLT</sequence>
<comment type="caution">
    <text evidence="3">The sequence shown here is derived from an EMBL/GenBank/DDBJ whole genome shotgun (WGS) entry which is preliminary data.</text>
</comment>
<dbReference type="AlphaFoldDB" id="A0A9P5LKB9"/>
<keyword evidence="2" id="KW-0732">Signal</keyword>
<dbReference type="OrthoDB" id="5103171at2759"/>
<name>A0A9P5LKB9_9HYPO</name>
<feature type="signal peptide" evidence="2">
    <location>
        <begin position="1"/>
        <end position="20"/>
    </location>
</feature>